<reference evidence="2 3" key="1">
    <citation type="journal article" date="2024" name="Nat. Commun.">
        <title>Phylogenomics reveals the evolutionary origins of lichenization in chlorophyte algae.</title>
        <authorList>
            <person name="Puginier C."/>
            <person name="Libourel C."/>
            <person name="Otte J."/>
            <person name="Skaloud P."/>
            <person name="Haon M."/>
            <person name="Grisel S."/>
            <person name="Petersen M."/>
            <person name="Berrin J.G."/>
            <person name="Delaux P.M."/>
            <person name="Dal Grande F."/>
            <person name="Keller J."/>
        </authorList>
    </citation>
    <scope>NUCLEOTIDE SEQUENCE [LARGE SCALE GENOMIC DNA]</scope>
    <source>
        <strain evidence="2 3">SAG 2145</strain>
    </source>
</reference>
<proteinExistence type="predicted"/>
<comment type="caution">
    <text evidence="2">The sequence shown here is derived from an EMBL/GenBank/DDBJ whole genome shotgun (WGS) entry which is preliminary data.</text>
</comment>
<dbReference type="AlphaFoldDB" id="A0AAW1Q3J5"/>
<accession>A0AAW1Q3J5</accession>
<name>A0AAW1Q3J5_9CHLO</name>
<dbReference type="InterPro" id="IPR039633">
    <property type="entry name" value="PAP"/>
</dbReference>
<feature type="region of interest" description="Disordered" evidence="1">
    <location>
        <begin position="46"/>
        <end position="68"/>
    </location>
</feature>
<keyword evidence="3" id="KW-1185">Reference proteome</keyword>
<dbReference type="EMBL" id="JALJOS010000076">
    <property type="protein sequence ID" value="KAK9816411.1"/>
    <property type="molecule type" value="Genomic_DNA"/>
</dbReference>
<organism evidence="2 3">
    <name type="scientific">Apatococcus lobatus</name>
    <dbReference type="NCBI Taxonomy" id="904363"/>
    <lineage>
        <taxon>Eukaryota</taxon>
        <taxon>Viridiplantae</taxon>
        <taxon>Chlorophyta</taxon>
        <taxon>core chlorophytes</taxon>
        <taxon>Trebouxiophyceae</taxon>
        <taxon>Chlorellales</taxon>
        <taxon>Chlorellaceae</taxon>
        <taxon>Apatococcus</taxon>
    </lineage>
</organism>
<dbReference type="Proteomes" id="UP001438707">
    <property type="component" value="Unassembled WGS sequence"/>
</dbReference>
<evidence type="ECO:0000313" key="3">
    <source>
        <dbReference type="Proteomes" id="UP001438707"/>
    </source>
</evidence>
<evidence type="ECO:0000256" key="1">
    <source>
        <dbReference type="SAM" id="MobiDB-lite"/>
    </source>
</evidence>
<gene>
    <name evidence="2" type="ORF">WJX74_010715</name>
</gene>
<sequence length="390" mass="42812">MTSPGLFKTQPSVTSLDFARWSTARSSGPPQLLHLDRQVLGCKRRRLSPHQQRAPVPRVSTLQTSPESNTSANVLVDDLLQEIKGTDSGEELSQAKRQTIDSLILQLQAIGEQQQPRPLENELIWGNYNVSYVSTQQAPNQKGQPAGGIFRTGPAKLIFQTTLLAQSILKPDLVTNKVGFKLLGFIPGFVGLRGKLKPVENGKDTVRVDFEPSEICIAGDSLRVGPSSDVTLKTTFLDERVRLGQGSRGSLFVFTRGGPSDAAGMDKVGVTQRLRKRTASIQLRNIAVAALLGMGAFIGWQQSSVLSQTFQWGSSPEVGRLTHWLWGFREQRCAERRFSARKVRSKRVRHLASRKLVSVAVRLVSEPCASWLGSPKSSFGLSDEDWGSPA</sequence>
<dbReference type="PANTHER" id="PTHR31906">
    <property type="entry name" value="PLASTID-LIPID-ASSOCIATED PROTEIN 4, CHLOROPLASTIC-RELATED"/>
    <property type="match status" value="1"/>
</dbReference>
<evidence type="ECO:0008006" key="4">
    <source>
        <dbReference type="Google" id="ProtNLM"/>
    </source>
</evidence>
<evidence type="ECO:0000313" key="2">
    <source>
        <dbReference type="EMBL" id="KAK9816411.1"/>
    </source>
</evidence>
<protein>
    <recommendedName>
        <fullName evidence="4">Plastid lipid-associated protein/fibrillin conserved domain-containing protein</fullName>
    </recommendedName>
</protein>